<protein>
    <recommendedName>
        <fullName evidence="1">Hemerythrin-like domain-containing protein</fullName>
    </recommendedName>
</protein>
<organism evidence="2">
    <name type="scientific">mine drainage metagenome</name>
    <dbReference type="NCBI Taxonomy" id="410659"/>
    <lineage>
        <taxon>unclassified sequences</taxon>
        <taxon>metagenomes</taxon>
        <taxon>ecological metagenomes</taxon>
    </lineage>
</organism>
<dbReference type="EMBL" id="CABR01000035">
    <property type="protein sequence ID" value="CBI09543.1"/>
    <property type="molecule type" value="Genomic_DNA"/>
</dbReference>
<dbReference type="GO" id="GO:0005886">
    <property type="term" value="C:plasma membrane"/>
    <property type="evidence" value="ECO:0007669"/>
    <property type="project" value="TreeGrafter"/>
</dbReference>
<comment type="caution">
    <text evidence="2">The sequence shown here is derived from an EMBL/GenBank/DDBJ whole genome shotgun (WGS) entry which is preliminary data.</text>
</comment>
<dbReference type="PANTHER" id="PTHR39966">
    <property type="entry name" value="BLL2471 PROTEIN-RELATED"/>
    <property type="match status" value="1"/>
</dbReference>
<dbReference type="Gene3D" id="1.20.120.520">
    <property type="entry name" value="nmb1532 protein domain like"/>
    <property type="match status" value="1"/>
</dbReference>
<dbReference type="AlphaFoldDB" id="E6QQM2"/>
<dbReference type="Pfam" id="PF01814">
    <property type="entry name" value="Hemerythrin"/>
    <property type="match status" value="1"/>
</dbReference>
<dbReference type="InterPro" id="IPR012312">
    <property type="entry name" value="Hemerythrin-like"/>
</dbReference>
<feature type="domain" description="Hemerythrin-like" evidence="1">
    <location>
        <begin position="4"/>
        <end position="124"/>
    </location>
</feature>
<proteinExistence type="predicted"/>
<gene>
    <name evidence="2" type="ORF">CARN7_0274</name>
</gene>
<evidence type="ECO:0000259" key="1">
    <source>
        <dbReference type="Pfam" id="PF01814"/>
    </source>
</evidence>
<sequence length="148" mass="16810">MTTISQFLTADHRRCDHFFAEAEASAKPDWALIQENFAQFHSALTHHFSMEEKVLFPAFEQFSGNTMGPTRMMRMEHEQMLELCTRMAAALGTQDETEYSGVAETLLILLQQHNIKEEQVLYPMSDQMLNGRATALIGDMQAVPDTLP</sequence>
<name>E6QQM2_9ZZZZ</name>
<reference evidence="2" key="1">
    <citation type="submission" date="2009-10" db="EMBL/GenBank/DDBJ databases">
        <title>Diversity of trophic interactions inside an arsenic-rich microbial ecosystem.</title>
        <authorList>
            <person name="Bertin P.N."/>
            <person name="Heinrich-Salmeron A."/>
            <person name="Pelletier E."/>
            <person name="Goulhen-Chollet F."/>
            <person name="Arsene-Ploetze F."/>
            <person name="Gallien S."/>
            <person name="Calteau A."/>
            <person name="Vallenet D."/>
            <person name="Casiot C."/>
            <person name="Chane-Woon-Ming B."/>
            <person name="Giloteaux L."/>
            <person name="Barakat M."/>
            <person name="Bonnefoy V."/>
            <person name="Bruneel O."/>
            <person name="Chandler M."/>
            <person name="Cleiss J."/>
            <person name="Duran R."/>
            <person name="Elbaz-Poulichet F."/>
            <person name="Fonknechten N."/>
            <person name="Lauga B."/>
            <person name="Mornico D."/>
            <person name="Ortet P."/>
            <person name="Schaeffer C."/>
            <person name="Siguier P."/>
            <person name="Alexander Thil Smith A."/>
            <person name="Van Dorsselaer A."/>
            <person name="Weissenbach J."/>
            <person name="Medigue C."/>
            <person name="Le Paslier D."/>
        </authorList>
    </citation>
    <scope>NUCLEOTIDE SEQUENCE</scope>
</reference>
<dbReference type="PANTHER" id="PTHR39966:SF3">
    <property type="entry name" value="DUF438 DOMAIN-CONTAINING PROTEIN"/>
    <property type="match status" value="1"/>
</dbReference>
<evidence type="ECO:0000313" key="2">
    <source>
        <dbReference type="EMBL" id="CBI09543.1"/>
    </source>
</evidence>
<accession>E6QQM2</accession>